<keyword evidence="2" id="KW-1185">Reference proteome</keyword>
<gene>
    <name evidence="1" type="ORF">E1A91_A13G236600v1</name>
</gene>
<name>A0A5D2WLK5_GOSMU</name>
<dbReference type="Proteomes" id="UP000323597">
    <property type="component" value="Chromosome A13"/>
</dbReference>
<evidence type="ECO:0000313" key="2">
    <source>
        <dbReference type="Proteomes" id="UP000323597"/>
    </source>
</evidence>
<proteinExistence type="predicted"/>
<accession>A0A5D2WLK5</accession>
<protein>
    <submittedName>
        <fullName evidence="1">Uncharacterized protein</fullName>
    </submittedName>
</protein>
<sequence>MAVRRKRPFVVTWRLASSLLYIGRCQRGKINYFDQELQSWNVKLYLVIAACFVPCGC</sequence>
<reference evidence="1 2" key="1">
    <citation type="submission" date="2019-07" db="EMBL/GenBank/DDBJ databases">
        <title>WGS assembly of Gossypium mustelinum.</title>
        <authorList>
            <person name="Chen Z.J."/>
            <person name="Sreedasyam A."/>
            <person name="Ando A."/>
            <person name="Song Q."/>
            <person name="De L."/>
            <person name="Hulse-Kemp A."/>
            <person name="Ding M."/>
            <person name="Ye W."/>
            <person name="Kirkbride R."/>
            <person name="Jenkins J."/>
            <person name="Plott C."/>
            <person name="Lovell J."/>
            <person name="Lin Y.-M."/>
            <person name="Vaughn R."/>
            <person name="Liu B."/>
            <person name="Li W."/>
            <person name="Simpson S."/>
            <person name="Scheffler B."/>
            <person name="Saski C."/>
            <person name="Grover C."/>
            <person name="Hu G."/>
            <person name="Conover J."/>
            <person name="Carlson J."/>
            <person name="Shu S."/>
            <person name="Boston L."/>
            <person name="Williams M."/>
            <person name="Peterson D."/>
            <person name="Mcgee K."/>
            <person name="Jones D."/>
            <person name="Wendel J."/>
            <person name="Stelly D."/>
            <person name="Grimwood J."/>
            <person name="Schmutz J."/>
        </authorList>
    </citation>
    <scope>NUCLEOTIDE SEQUENCE [LARGE SCALE GENOMIC DNA]</scope>
    <source>
        <strain evidence="1">1408120.09</strain>
    </source>
</reference>
<organism evidence="1 2">
    <name type="scientific">Gossypium mustelinum</name>
    <name type="common">Cotton</name>
    <name type="synonym">Gossypium caicoense</name>
    <dbReference type="NCBI Taxonomy" id="34275"/>
    <lineage>
        <taxon>Eukaryota</taxon>
        <taxon>Viridiplantae</taxon>
        <taxon>Streptophyta</taxon>
        <taxon>Embryophyta</taxon>
        <taxon>Tracheophyta</taxon>
        <taxon>Spermatophyta</taxon>
        <taxon>Magnoliopsida</taxon>
        <taxon>eudicotyledons</taxon>
        <taxon>Gunneridae</taxon>
        <taxon>Pentapetalae</taxon>
        <taxon>rosids</taxon>
        <taxon>malvids</taxon>
        <taxon>Malvales</taxon>
        <taxon>Malvaceae</taxon>
        <taxon>Malvoideae</taxon>
        <taxon>Gossypium</taxon>
    </lineage>
</organism>
<dbReference type="AlphaFoldDB" id="A0A5D2WLK5"/>
<evidence type="ECO:0000313" key="1">
    <source>
        <dbReference type="EMBL" id="TYJ02544.1"/>
    </source>
</evidence>
<dbReference type="EMBL" id="CM017648">
    <property type="protein sequence ID" value="TYJ02543.1"/>
    <property type="molecule type" value="Genomic_DNA"/>
</dbReference>
<dbReference type="EMBL" id="CM017648">
    <property type="protein sequence ID" value="TYJ02544.1"/>
    <property type="molecule type" value="Genomic_DNA"/>
</dbReference>